<dbReference type="GO" id="GO:0003964">
    <property type="term" value="F:RNA-directed DNA polymerase activity"/>
    <property type="evidence" value="ECO:0007669"/>
    <property type="project" value="UniProtKB-KW"/>
</dbReference>
<dbReference type="GeneID" id="42007523"/>
<dbReference type="PANTHER" id="PTHR33064">
    <property type="entry name" value="POL PROTEIN"/>
    <property type="match status" value="1"/>
</dbReference>
<dbReference type="GO" id="GO:0006508">
    <property type="term" value="P:proteolysis"/>
    <property type="evidence" value="ECO:0007669"/>
    <property type="project" value="UniProtKB-KW"/>
</dbReference>
<sequence length="659" mass="74125">MATKSATFEPIGTTLLEVALGPKRFAQKFVVVDELSTTALLGVDFLYRAKVLIDLQGENISFKDNQSHLKIKISLCKGNDPRDLLQIAPQFLRIVDDEVRIAPLHERTVVVTVRKASPYYRFNVDGIVSALSSATTKYGIWAARMPSRLGEGTTTIVLANLSDKEVILRQGYAVANFDAHALRKFGDRLEDLNVIEVTPSLDDDPVIAPNSNHNTWKSNSTVEPTSSNKIEVDMNLAWDKLDQPTYARNSNELEFVDGWPKGLNVDKVLNRLNIDQQTDLKALLFQYREAFASNPDRPTPANAVHGIDTGTSGPVKSRPYKVDHSKRQYIAERIEELLHNKVIRPSRSPWSSPVVLVPKKDGSIRFCVDYRKLNLATIKDSYPLPLQEDLLNNVDKTWYTTLDLAAGYWQIPVAEKDIEKTAFVTHEGLYEFLVMPFGLTNAPATFQRVMDMALVGLKWQCCLVYLDDIIVFSNTFDQHLQDIEKVLKRLLEQGLSLKASKCNFCAEEVEYLGHIVSRHGIRPGNRKVQAVQEFPIPENVSAVRSFLGLTSYYRRFIPNYTKIASPLLQLLPHDVVWTWTDSQSHAFAVLKEALISAPILAMPKSGRPYTVQTDASLLGLGAILSQKDEHNHERVIAYASRVLSPAEKKWDTRELEALA</sequence>
<evidence type="ECO:0000256" key="7">
    <source>
        <dbReference type="ARBA" id="ARBA00022918"/>
    </source>
</evidence>
<evidence type="ECO:0000256" key="6">
    <source>
        <dbReference type="ARBA" id="ARBA00022801"/>
    </source>
</evidence>
<dbReference type="PROSITE" id="PS50878">
    <property type="entry name" value="RT_POL"/>
    <property type="match status" value="1"/>
</dbReference>
<evidence type="ECO:0000256" key="5">
    <source>
        <dbReference type="ARBA" id="ARBA00022759"/>
    </source>
</evidence>
<dbReference type="SUPFAM" id="SSF56672">
    <property type="entry name" value="DNA/RNA polymerases"/>
    <property type="match status" value="1"/>
</dbReference>
<evidence type="ECO:0000256" key="1">
    <source>
        <dbReference type="ARBA" id="ARBA00022670"/>
    </source>
</evidence>
<reference evidence="10 11" key="1">
    <citation type="journal article" date="2019" name="Sci. Rep.">
        <title>Comparative genomics of chytrid fungi reveal insights into the obligate biotrophic and pathogenic lifestyle of Synchytrium endobioticum.</title>
        <authorList>
            <person name="van de Vossenberg B.T.L.H."/>
            <person name="Warris S."/>
            <person name="Nguyen H.D.T."/>
            <person name="van Gent-Pelzer M.P.E."/>
            <person name="Joly D.L."/>
            <person name="van de Geest H.C."/>
            <person name="Bonants P.J.M."/>
            <person name="Smith D.S."/>
            <person name="Levesque C.A."/>
            <person name="van der Lee T.A.J."/>
        </authorList>
    </citation>
    <scope>NUCLEOTIDE SEQUENCE [LARGE SCALE GENOMIC DNA]</scope>
    <source>
        <strain evidence="10 11">JEL517</strain>
    </source>
</reference>
<dbReference type="Pfam" id="PF00078">
    <property type="entry name" value="RVT_1"/>
    <property type="match status" value="1"/>
</dbReference>
<evidence type="ECO:0000256" key="2">
    <source>
        <dbReference type="ARBA" id="ARBA00022679"/>
    </source>
</evidence>
<dbReference type="Pfam" id="PF17919">
    <property type="entry name" value="RT_RNaseH_2"/>
    <property type="match status" value="1"/>
</dbReference>
<evidence type="ECO:0000256" key="8">
    <source>
        <dbReference type="SAM" id="MobiDB-lite"/>
    </source>
</evidence>
<dbReference type="InterPro" id="IPR051320">
    <property type="entry name" value="Viral_Replic_Matur_Polypro"/>
</dbReference>
<feature type="domain" description="Reverse transcriptase" evidence="9">
    <location>
        <begin position="338"/>
        <end position="516"/>
    </location>
</feature>
<dbReference type="GO" id="GO:0008233">
    <property type="term" value="F:peptidase activity"/>
    <property type="evidence" value="ECO:0007669"/>
    <property type="project" value="UniProtKB-KW"/>
</dbReference>
<dbReference type="InterPro" id="IPR043128">
    <property type="entry name" value="Rev_trsase/Diguanyl_cyclase"/>
</dbReference>
<organism evidence="10 11">
    <name type="scientific">Synchytrium microbalum</name>
    <dbReference type="NCBI Taxonomy" id="1806994"/>
    <lineage>
        <taxon>Eukaryota</taxon>
        <taxon>Fungi</taxon>
        <taxon>Fungi incertae sedis</taxon>
        <taxon>Chytridiomycota</taxon>
        <taxon>Chytridiomycota incertae sedis</taxon>
        <taxon>Chytridiomycetes</taxon>
        <taxon>Synchytriales</taxon>
        <taxon>Synchytriaceae</taxon>
        <taxon>Synchytrium</taxon>
    </lineage>
</organism>
<keyword evidence="2" id="KW-0808">Transferase</keyword>
<comment type="caution">
    <text evidence="10">The sequence shown here is derived from an EMBL/GenBank/DDBJ whole genome shotgun (WGS) entry which is preliminary data.</text>
</comment>
<dbReference type="Gene3D" id="2.40.70.10">
    <property type="entry name" value="Acid Proteases"/>
    <property type="match status" value="1"/>
</dbReference>
<keyword evidence="3" id="KW-0548">Nucleotidyltransferase</keyword>
<keyword evidence="7" id="KW-0695">RNA-directed DNA polymerase</keyword>
<feature type="non-terminal residue" evidence="10">
    <location>
        <position position="659"/>
    </location>
</feature>
<protein>
    <recommendedName>
        <fullName evidence="9">Reverse transcriptase domain-containing protein</fullName>
    </recommendedName>
</protein>
<gene>
    <name evidence="10" type="ORF">SmJEL517_g06300</name>
</gene>
<dbReference type="RefSeq" id="XP_031021799.1">
    <property type="nucleotide sequence ID" value="XM_031172226.1"/>
</dbReference>
<dbReference type="InterPro" id="IPR043502">
    <property type="entry name" value="DNA/RNA_pol_sf"/>
</dbReference>
<dbReference type="FunFam" id="3.30.70.270:FF:000026">
    <property type="entry name" value="Transposon Ty3-G Gag-Pol polyprotein"/>
    <property type="match status" value="1"/>
</dbReference>
<dbReference type="InterPro" id="IPR000477">
    <property type="entry name" value="RT_dom"/>
</dbReference>
<dbReference type="Gene3D" id="3.30.70.270">
    <property type="match status" value="2"/>
</dbReference>
<proteinExistence type="predicted"/>
<evidence type="ECO:0000313" key="11">
    <source>
        <dbReference type="Proteomes" id="UP000319731"/>
    </source>
</evidence>
<dbReference type="EMBL" id="QEAO01000145">
    <property type="protein sequence ID" value="TPX29986.1"/>
    <property type="molecule type" value="Genomic_DNA"/>
</dbReference>
<dbReference type="FunFam" id="3.10.10.10:FF:000007">
    <property type="entry name" value="Retrovirus-related Pol polyprotein from transposon 17.6-like Protein"/>
    <property type="match status" value="1"/>
</dbReference>
<name>A0A507BVZ6_9FUNG</name>
<dbReference type="GO" id="GO:0004519">
    <property type="term" value="F:endonuclease activity"/>
    <property type="evidence" value="ECO:0007669"/>
    <property type="project" value="UniProtKB-KW"/>
</dbReference>
<keyword evidence="5" id="KW-0255">Endonuclease</keyword>
<keyword evidence="1" id="KW-0645">Protease</keyword>
<dbReference type="STRING" id="1806994.A0A507BVZ6"/>
<dbReference type="InterPro" id="IPR041577">
    <property type="entry name" value="RT_RNaseH_2"/>
</dbReference>
<feature type="region of interest" description="Disordered" evidence="8">
    <location>
        <begin position="296"/>
        <end position="319"/>
    </location>
</feature>
<dbReference type="PANTHER" id="PTHR33064:SF37">
    <property type="entry name" value="RIBONUCLEASE H"/>
    <property type="match status" value="1"/>
</dbReference>
<dbReference type="InterPro" id="IPR021109">
    <property type="entry name" value="Peptidase_aspartic_dom_sf"/>
</dbReference>
<dbReference type="AlphaFoldDB" id="A0A507BVZ6"/>
<dbReference type="Proteomes" id="UP000319731">
    <property type="component" value="Unassembled WGS sequence"/>
</dbReference>
<evidence type="ECO:0000256" key="3">
    <source>
        <dbReference type="ARBA" id="ARBA00022695"/>
    </source>
</evidence>
<keyword evidence="4" id="KW-0540">Nuclease</keyword>
<evidence type="ECO:0000259" key="9">
    <source>
        <dbReference type="PROSITE" id="PS50878"/>
    </source>
</evidence>
<keyword evidence="6" id="KW-0378">Hydrolase</keyword>
<dbReference type="Gene3D" id="3.10.10.10">
    <property type="entry name" value="HIV Type 1 Reverse Transcriptase, subunit A, domain 1"/>
    <property type="match status" value="1"/>
</dbReference>
<keyword evidence="11" id="KW-1185">Reference proteome</keyword>
<accession>A0A507BVZ6</accession>
<evidence type="ECO:0000256" key="4">
    <source>
        <dbReference type="ARBA" id="ARBA00022722"/>
    </source>
</evidence>
<dbReference type="CDD" id="cd01647">
    <property type="entry name" value="RT_LTR"/>
    <property type="match status" value="1"/>
</dbReference>
<evidence type="ECO:0000313" key="10">
    <source>
        <dbReference type="EMBL" id="TPX29986.1"/>
    </source>
</evidence>
<dbReference type="OrthoDB" id="3250101at2759"/>